<name>A0ACC6MDD0_MYCPF</name>
<dbReference type="Proteomes" id="UP001289645">
    <property type="component" value="Unassembled WGS sequence"/>
</dbReference>
<gene>
    <name evidence="1" type="ORF">OHX15_05545</name>
</gene>
<evidence type="ECO:0000313" key="2">
    <source>
        <dbReference type="Proteomes" id="UP001289645"/>
    </source>
</evidence>
<dbReference type="EMBL" id="JAOXLN010000003">
    <property type="protein sequence ID" value="MDZ5084847.1"/>
    <property type="molecule type" value="Genomic_DNA"/>
</dbReference>
<accession>A0ACC6MDD0</accession>
<organism evidence="1 2">
    <name type="scientific">Mycolicibacterium parafortuitum</name>
    <name type="common">Mycobacterium parafortuitum</name>
    <dbReference type="NCBI Taxonomy" id="39692"/>
    <lineage>
        <taxon>Bacteria</taxon>
        <taxon>Bacillati</taxon>
        <taxon>Actinomycetota</taxon>
        <taxon>Actinomycetes</taxon>
        <taxon>Mycobacteriales</taxon>
        <taxon>Mycobacteriaceae</taxon>
        <taxon>Mycolicibacterium</taxon>
    </lineage>
</organism>
<keyword evidence="2" id="KW-1185">Reference proteome</keyword>
<comment type="caution">
    <text evidence="1">The sequence shown here is derived from an EMBL/GenBank/DDBJ whole genome shotgun (WGS) entry which is preliminary data.</text>
</comment>
<protein>
    <submittedName>
        <fullName evidence="1">Uncharacterized protein</fullName>
    </submittedName>
</protein>
<sequence>MADRAEPFGQPVTTSTHLLLGAMRGGWRALADRFTDEQVERLTTMERHPAYLGRPEFLLLEALEYVQPGFLGEYLAEIAAQPEP</sequence>
<reference evidence="1 2" key="1">
    <citation type="journal article" date="2021" name="Chemosphere">
        <title>Bioballs carrying a syntrophic Rhodococcus and Mycolicibacterium consortium for simultaneous sorption and biodegradation of fuel oil in contaminated freshwater.</title>
        <authorList>
            <person name="Naloka K."/>
            <person name="Polrit D."/>
            <person name="Muangchinda C."/>
            <person name="Thoetkiattikul H."/>
            <person name="Pinyakong O."/>
        </authorList>
    </citation>
    <scope>NUCLEOTIDE SEQUENCE [LARGE SCALE GENOMIC DNA]</scope>
    <source>
        <strain evidence="1 2">J101</strain>
    </source>
</reference>
<evidence type="ECO:0000313" key="1">
    <source>
        <dbReference type="EMBL" id="MDZ5084847.1"/>
    </source>
</evidence>
<proteinExistence type="predicted"/>